<accession>A0AA40K183</accession>
<feature type="transmembrane region" description="Helical" evidence="1">
    <location>
        <begin position="100"/>
        <end position="121"/>
    </location>
</feature>
<organism evidence="2 3">
    <name type="scientific">Apiosordaria backusii</name>
    <dbReference type="NCBI Taxonomy" id="314023"/>
    <lineage>
        <taxon>Eukaryota</taxon>
        <taxon>Fungi</taxon>
        <taxon>Dikarya</taxon>
        <taxon>Ascomycota</taxon>
        <taxon>Pezizomycotina</taxon>
        <taxon>Sordariomycetes</taxon>
        <taxon>Sordariomycetidae</taxon>
        <taxon>Sordariales</taxon>
        <taxon>Lasiosphaeriaceae</taxon>
        <taxon>Apiosordaria</taxon>
    </lineage>
</organism>
<proteinExistence type="predicted"/>
<name>A0AA40K183_9PEZI</name>
<dbReference type="AlphaFoldDB" id="A0AA40K183"/>
<keyword evidence="3" id="KW-1185">Reference proteome</keyword>
<sequence>MRNTNFWLLELSTMMTTTHGGTICYTFWARLKLGVTDKVSKLQHYEWVRLSTIFLSMFMTMYGQGELVGEVGVLFFFMGGWHWKISEKRLWKTDSSRKRISGECFCTYVCLPILFVVWRWIGWNGGRKGQGLGCKVGHTIKGGPRSKGRGGRGGSVPTRCFVVMYIHNYIG</sequence>
<feature type="transmembrane region" description="Helical" evidence="1">
    <location>
        <begin position="7"/>
        <end position="28"/>
    </location>
</feature>
<dbReference type="Proteomes" id="UP001172159">
    <property type="component" value="Unassembled WGS sequence"/>
</dbReference>
<evidence type="ECO:0000313" key="2">
    <source>
        <dbReference type="EMBL" id="KAK0742259.1"/>
    </source>
</evidence>
<feature type="transmembrane region" description="Helical" evidence="1">
    <location>
        <begin position="48"/>
        <end position="79"/>
    </location>
</feature>
<keyword evidence="1" id="KW-0472">Membrane</keyword>
<keyword evidence="1" id="KW-1133">Transmembrane helix</keyword>
<evidence type="ECO:0008006" key="4">
    <source>
        <dbReference type="Google" id="ProtNLM"/>
    </source>
</evidence>
<protein>
    <recommendedName>
        <fullName evidence="4">Transmembrane protein</fullName>
    </recommendedName>
</protein>
<dbReference type="EMBL" id="JAUKTV010000003">
    <property type="protein sequence ID" value="KAK0742259.1"/>
    <property type="molecule type" value="Genomic_DNA"/>
</dbReference>
<reference evidence="2" key="1">
    <citation type="submission" date="2023-06" db="EMBL/GenBank/DDBJ databases">
        <title>Genome-scale phylogeny and comparative genomics of the fungal order Sordariales.</title>
        <authorList>
            <consortium name="Lawrence Berkeley National Laboratory"/>
            <person name="Hensen N."/>
            <person name="Bonometti L."/>
            <person name="Westerberg I."/>
            <person name="Brannstrom I.O."/>
            <person name="Guillou S."/>
            <person name="Cros-Aarteil S."/>
            <person name="Calhoun S."/>
            <person name="Haridas S."/>
            <person name="Kuo A."/>
            <person name="Mondo S."/>
            <person name="Pangilinan J."/>
            <person name="Riley R."/>
            <person name="Labutti K."/>
            <person name="Andreopoulos B."/>
            <person name="Lipzen A."/>
            <person name="Chen C."/>
            <person name="Yanf M."/>
            <person name="Daum C."/>
            <person name="Ng V."/>
            <person name="Clum A."/>
            <person name="Steindorff A."/>
            <person name="Ohm R."/>
            <person name="Martin F."/>
            <person name="Silar P."/>
            <person name="Natvig D."/>
            <person name="Lalanne C."/>
            <person name="Gautier V."/>
            <person name="Ament-Velasquez S.L."/>
            <person name="Kruys A."/>
            <person name="Hutchinson M.I."/>
            <person name="Powell A.J."/>
            <person name="Barry K."/>
            <person name="Miller A.N."/>
            <person name="Grigoriev I.V."/>
            <person name="Debuchy R."/>
            <person name="Gladieux P."/>
            <person name="Thoren M.H."/>
            <person name="Johannesson H."/>
        </authorList>
    </citation>
    <scope>NUCLEOTIDE SEQUENCE</scope>
    <source>
        <strain evidence="2">CBS 540.89</strain>
    </source>
</reference>
<gene>
    <name evidence="2" type="ORF">B0T21DRAFT_126820</name>
</gene>
<evidence type="ECO:0000256" key="1">
    <source>
        <dbReference type="SAM" id="Phobius"/>
    </source>
</evidence>
<keyword evidence="1" id="KW-0812">Transmembrane</keyword>
<evidence type="ECO:0000313" key="3">
    <source>
        <dbReference type="Proteomes" id="UP001172159"/>
    </source>
</evidence>
<comment type="caution">
    <text evidence="2">The sequence shown here is derived from an EMBL/GenBank/DDBJ whole genome shotgun (WGS) entry which is preliminary data.</text>
</comment>